<comment type="cofactor">
    <cofactor evidence="4">
        <name>FAD</name>
        <dbReference type="ChEBI" id="CHEBI:57692"/>
    </cofactor>
</comment>
<dbReference type="Pfam" id="PF02770">
    <property type="entry name" value="Acyl-CoA_dh_M"/>
    <property type="match status" value="1"/>
</dbReference>
<evidence type="ECO:0000256" key="2">
    <source>
        <dbReference type="ARBA" id="ARBA00022630"/>
    </source>
</evidence>
<evidence type="ECO:0000313" key="7">
    <source>
        <dbReference type="EMBL" id="BEI92452.1"/>
    </source>
</evidence>
<dbReference type="KEGG" id="ccac:CcaHIS019_0500800"/>
<evidence type="ECO:0000256" key="3">
    <source>
        <dbReference type="ARBA" id="ARBA00022827"/>
    </source>
</evidence>
<dbReference type="SUPFAM" id="SSF47203">
    <property type="entry name" value="Acyl-CoA dehydrogenase C-terminal domain-like"/>
    <property type="match status" value="1"/>
</dbReference>
<reference evidence="7" key="1">
    <citation type="journal article" date="2023" name="BMC Genomics">
        <title>Chromosome-level genome assemblies of Cutaneotrichosporon spp. (Trichosporonales, Basidiomycota) reveal imbalanced evolution between nucleotide sequences and chromosome synteny.</title>
        <authorList>
            <person name="Kobayashi Y."/>
            <person name="Kayamori A."/>
            <person name="Aoki K."/>
            <person name="Shiwa Y."/>
            <person name="Matsutani M."/>
            <person name="Fujita N."/>
            <person name="Sugita T."/>
            <person name="Iwasaki W."/>
            <person name="Tanaka N."/>
            <person name="Takashima M."/>
        </authorList>
    </citation>
    <scope>NUCLEOTIDE SEQUENCE</scope>
    <source>
        <strain evidence="7">HIS019</strain>
    </source>
</reference>
<feature type="domain" description="Acyl-CoA dehydrogenase/oxidase C-terminal" evidence="5">
    <location>
        <begin position="319"/>
        <end position="489"/>
    </location>
</feature>
<name>A0AA48L5S9_9TREE</name>
<dbReference type="PANTHER" id="PTHR42707:SF2">
    <property type="entry name" value="ACD11 DEHYDROGENASE"/>
    <property type="match status" value="1"/>
</dbReference>
<evidence type="ECO:0000313" key="8">
    <source>
        <dbReference type="Proteomes" id="UP001233271"/>
    </source>
</evidence>
<dbReference type="Gene3D" id="2.40.110.20">
    <property type="match status" value="1"/>
</dbReference>
<dbReference type="Proteomes" id="UP001233271">
    <property type="component" value="Chromosome 5"/>
</dbReference>
<sequence length="634" mass="69069">MPPTAATSTTGFFQVQPIILNQWDEDTGLARAAGLFLPPSLAASLAPKLRSFAADVITPDITAWITNAEHDLPYIAGSGFTAFGSPQPNSLVTSDGWKKLQDFGLRAGIVPTGYEHELAAYSRVYQALRLYLWCGNAALVTCPSAMQDGAIAVLLREMLKDGPAPGYPAELQDVRRKVFDNALARLMSRDPAYAWTSGQWMTERAGGSDVAGTETVAIRAGPDTSATDIDGNQLGPWKVDGFKWFSSATDCGCVLFLAKTDDSGRLSCFFAPTRKYVNGREEMNGIRIQRLKNKLGTKTVPTAELELKGMRAWLVGEEGRGVAQISTVLNITRLHNAIDSAGQLGRCLAIVRSFARVRTFPSKKAPENLLREVPLFAKSLSGVAVMLRADTLLTHFVAAIVGADDHPTSPHAPIIPRDPGAVSALVRITTPIAKAYTAKHAVWGGQECMESLGGVGYMENTENQEMNLARIFRDINVLPIWEGTTDVLSTDTVKVLRGKSGKAVTETLTEWIEHALSLGTAINALTEEKAAIRSAWARTRDTVGRVSFDEAVSRGRHILWQLGDIICATLLVADAQRDSDPVATEIARRFVGKHHIFRLHREPGDWREETAWDKKILFAGDTNPLLEIKVNAKL</sequence>
<keyword evidence="2 4" id="KW-0285">Flavoprotein</keyword>
<keyword evidence="3 4" id="KW-0274">FAD</keyword>
<comment type="similarity">
    <text evidence="1 4">Belongs to the acyl-CoA dehydrogenase family.</text>
</comment>
<dbReference type="Gene3D" id="1.20.140.10">
    <property type="entry name" value="Butyryl-CoA Dehydrogenase, subunit A, domain 3"/>
    <property type="match status" value="1"/>
</dbReference>
<dbReference type="InterPro" id="IPR009100">
    <property type="entry name" value="AcylCoA_DH/oxidase_NM_dom_sf"/>
</dbReference>
<feature type="domain" description="Acyl-CoA oxidase/dehydrogenase middle" evidence="6">
    <location>
        <begin position="199"/>
        <end position="309"/>
    </location>
</feature>
<organism evidence="7 8">
    <name type="scientific">Cutaneotrichosporon cavernicola</name>
    <dbReference type="NCBI Taxonomy" id="279322"/>
    <lineage>
        <taxon>Eukaryota</taxon>
        <taxon>Fungi</taxon>
        <taxon>Dikarya</taxon>
        <taxon>Basidiomycota</taxon>
        <taxon>Agaricomycotina</taxon>
        <taxon>Tremellomycetes</taxon>
        <taxon>Trichosporonales</taxon>
        <taxon>Trichosporonaceae</taxon>
        <taxon>Cutaneotrichosporon</taxon>
    </lineage>
</organism>
<dbReference type="InterPro" id="IPR009075">
    <property type="entry name" value="AcylCo_DH/oxidase_C"/>
</dbReference>
<keyword evidence="4" id="KW-0560">Oxidoreductase</keyword>
<dbReference type="SUPFAM" id="SSF56645">
    <property type="entry name" value="Acyl-CoA dehydrogenase NM domain-like"/>
    <property type="match status" value="1"/>
</dbReference>
<dbReference type="GeneID" id="85496322"/>
<proteinExistence type="inferred from homology"/>
<evidence type="ECO:0000256" key="1">
    <source>
        <dbReference type="ARBA" id="ARBA00009347"/>
    </source>
</evidence>
<evidence type="ECO:0008006" key="9">
    <source>
        <dbReference type="Google" id="ProtNLM"/>
    </source>
</evidence>
<dbReference type="RefSeq" id="XP_060457717.1">
    <property type="nucleotide sequence ID" value="XM_060601199.1"/>
</dbReference>
<dbReference type="InterPro" id="IPR052904">
    <property type="entry name" value="Acyl-CoA_dehydrogenase-like"/>
</dbReference>
<dbReference type="InterPro" id="IPR006091">
    <property type="entry name" value="Acyl-CoA_Oxase/DH_mid-dom"/>
</dbReference>
<accession>A0AA48L5S9</accession>
<dbReference type="InterPro" id="IPR036250">
    <property type="entry name" value="AcylCo_DH-like_C"/>
</dbReference>
<dbReference type="PANTHER" id="PTHR42707">
    <property type="entry name" value="ACYL-COA DEHYDROGENASE"/>
    <property type="match status" value="1"/>
</dbReference>
<dbReference type="EMBL" id="AP028216">
    <property type="protein sequence ID" value="BEI92452.1"/>
    <property type="molecule type" value="Genomic_DNA"/>
</dbReference>
<dbReference type="Pfam" id="PF00441">
    <property type="entry name" value="Acyl-CoA_dh_1"/>
    <property type="match status" value="1"/>
</dbReference>
<keyword evidence="8" id="KW-1185">Reference proteome</keyword>
<gene>
    <name evidence="7" type="ORF">CcaverHIS019_0500800</name>
</gene>
<protein>
    <recommendedName>
        <fullName evidence="9">Acyl-CoA dehydrogenase</fullName>
    </recommendedName>
</protein>
<evidence type="ECO:0000259" key="5">
    <source>
        <dbReference type="Pfam" id="PF00441"/>
    </source>
</evidence>
<evidence type="ECO:0000256" key="4">
    <source>
        <dbReference type="RuleBase" id="RU362125"/>
    </source>
</evidence>
<dbReference type="GO" id="GO:0003995">
    <property type="term" value="F:acyl-CoA dehydrogenase activity"/>
    <property type="evidence" value="ECO:0007669"/>
    <property type="project" value="TreeGrafter"/>
</dbReference>
<evidence type="ECO:0000259" key="6">
    <source>
        <dbReference type="Pfam" id="PF02770"/>
    </source>
</evidence>
<dbReference type="AlphaFoldDB" id="A0AA48L5S9"/>